<comment type="caution">
    <text evidence="2">The sequence shown here is derived from an EMBL/GenBank/DDBJ whole genome shotgun (WGS) entry which is preliminary data.</text>
</comment>
<dbReference type="EMBL" id="BPLQ01002510">
    <property type="protein sequence ID" value="GIX93587.1"/>
    <property type="molecule type" value="Genomic_DNA"/>
</dbReference>
<feature type="compositionally biased region" description="Low complexity" evidence="1">
    <location>
        <begin position="1"/>
        <end position="14"/>
    </location>
</feature>
<organism evidence="2 3">
    <name type="scientific">Caerostris darwini</name>
    <dbReference type="NCBI Taxonomy" id="1538125"/>
    <lineage>
        <taxon>Eukaryota</taxon>
        <taxon>Metazoa</taxon>
        <taxon>Ecdysozoa</taxon>
        <taxon>Arthropoda</taxon>
        <taxon>Chelicerata</taxon>
        <taxon>Arachnida</taxon>
        <taxon>Araneae</taxon>
        <taxon>Araneomorphae</taxon>
        <taxon>Entelegynae</taxon>
        <taxon>Araneoidea</taxon>
        <taxon>Araneidae</taxon>
        <taxon>Caerostris</taxon>
    </lineage>
</organism>
<feature type="region of interest" description="Disordered" evidence="1">
    <location>
        <begin position="75"/>
        <end position="104"/>
    </location>
</feature>
<proteinExistence type="predicted"/>
<gene>
    <name evidence="2" type="ORF">CDAR_283551</name>
</gene>
<name>A0AAV4P850_9ARAC</name>
<reference evidence="2 3" key="1">
    <citation type="submission" date="2021-06" db="EMBL/GenBank/DDBJ databases">
        <title>Caerostris darwini draft genome.</title>
        <authorList>
            <person name="Kono N."/>
            <person name="Arakawa K."/>
        </authorList>
    </citation>
    <scope>NUCLEOTIDE SEQUENCE [LARGE SCALE GENOMIC DNA]</scope>
</reference>
<evidence type="ECO:0000313" key="2">
    <source>
        <dbReference type="EMBL" id="GIX93587.1"/>
    </source>
</evidence>
<dbReference type="Proteomes" id="UP001054837">
    <property type="component" value="Unassembled WGS sequence"/>
</dbReference>
<accession>A0AAV4P850</accession>
<feature type="compositionally biased region" description="Basic and acidic residues" evidence="1">
    <location>
        <begin position="78"/>
        <end position="95"/>
    </location>
</feature>
<evidence type="ECO:0000313" key="3">
    <source>
        <dbReference type="Proteomes" id="UP001054837"/>
    </source>
</evidence>
<feature type="compositionally biased region" description="Polar residues" evidence="1">
    <location>
        <begin position="15"/>
        <end position="39"/>
    </location>
</feature>
<dbReference type="AlphaFoldDB" id="A0AAV4P850"/>
<protein>
    <submittedName>
        <fullName evidence="2">Uncharacterized protein</fullName>
    </submittedName>
</protein>
<feature type="region of interest" description="Disordered" evidence="1">
    <location>
        <begin position="1"/>
        <end position="50"/>
    </location>
</feature>
<sequence>MSSTISNPSYSSTTNLPATPRNTNCKLKSDPKITSTTPSIECKSSTTKSKSLPKFKKHFDTNRFKPLASFATPVDLETESHTEQRDSSNLDHMLEYDTTGMVLE</sequence>
<keyword evidence="3" id="KW-1185">Reference proteome</keyword>
<evidence type="ECO:0000256" key="1">
    <source>
        <dbReference type="SAM" id="MobiDB-lite"/>
    </source>
</evidence>